<evidence type="ECO:0000256" key="1">
    <source>
        <dbReference type="SAM" id="Phobius"/>
    </source>
</evidence>
<evidence type="ECO:0000313" key="5">
    <source>
        <dbReference type="Proteomes" id="UP000299011"/>
    </source>
</evidence>
<evidence type="ECO:0000313" key="3">
    <source>
        <dbReference type="EMBL" id="QCQ76696.1"/>
    </source>
</evidence>
<reference evidence="2 4" key="1">
    <citation type="journal article" date="2014" name="PLoS Genet.">
        <title>Phylogenetically driven sequencing of extremely halophilic archaea reveals strategies for static and dynamic osmo-response.</title>
        <authorList>
            <person name="Becker E.A."/>
            <person name="Seitzer P.M."/>
            <person name="Tritt A."/>
            <person name="Larsen D."/>
            <person name="Krusor M."/>
            <person name="Yao A.I."/>
            <person name="Wu D."/>
            <person name="Madern D."/>
            <person name="Eisen J.A."/>
            <person name="Darling A.E."/>
            <person name="Facciotti M.T."/>
        </authorList>
    </citation>
    <scope>NUCLEOTIDE SEQUENCE [LARGE SCALE GENOMIC DNA]</scope>
    <source>
        <strain evidence="2">ATCC 33500</strain>
        <strain evidence="4">ATCC 33500 / DSM 1411 / JCM 8866 / NBRC 14739 / NCIMB 2177 / R-4</strain>
    </source>
</reference>
<evidence type="ECO:0000313" key="4">
    <source>
        <dbReference type="Proteomes" id="UP000011603"/>
    </source>
</evidence>
<reference evidence="3 5" key="2">
    <citation type="submission" date="2019-04" db="EMBL/GenBank/DDBJ databases">
        <title>Methylomes of two halophilic Archaea, Haloarcula marismortui and Haloferax mediterranei.</title>
        <authorList>
            <person name="DasSarma S."/>
            <person name="DasSarma P."/>
            <person name="DasSarma S."/>
            <person name="Fomenkov A."/>
            <person name="Vincze T."/>
            <person name="Anton B.P."/>
            <person name="Roberts R.J."/>
        </authorList>
    </citation>
    <scope>NUCLEOTIDE SEQUENCE [LARGE SCALE GENOMIC DNA]</scope>
    <source>
        <strain evidence="3">ATCC 33500</strain>
        <strain evidence="5">ATCC 33500 / DSM 1411 / JCM 8866 / NBRC 14739 / NCIMB 2177 / R-4</strain>
        <plasmid evidence="3 5">pHME505</plasmid>
    </source>
</reference>
<dbReference type="EMBL" id="CP039140">
    <property type="protein sequence ID" value="QCQ76696.1"/>
    <property type="molecule type" value="Genomic_DNA"/>
</dbReference>
<dbReference type="AlphaFoldDB" id="M0IL49"/>
<keyword evidence="1" id="KW-0472">Membrane</keyword>
<feature type="transmembrane region" description="Helical" evidence="1">
    <location>
        <begin position="12"/>
        <end position="32"/>
    </location>
</feature>
<feature type="transmembrane region" description="Helical" evidence="1">
    <location>
        <begin position="106"/>
        <end position="125"/>
    </location>
</feature>
<keyword evidence="3" id="KW-0614">Plasmid</keyword>
<geneLocation type="plasmid" evidence="3 5">
    <name>pHME505</name>
</geneLocation>
<name>M0IL49_HALMT</name>
<proteinExistence type="predicted"/>
<sequence length="137" mass="14522">MNSESQYHEYGRGVEIILSAAILAMGFSFVALGPDVPWPPVIELAGVGVWTLALPIGLLAILVVSRLATTERPNWHTQVIFIVSVITVLASTYAVIGPYIDRANPLLSVFPASVLGLILASVVVINDLSRVAGTDPS</sequence>
<feature type="transmembrane region" description="Helical" evidence="1">
    <location>
        <begin position="79"/>
        <end position="100"/>
    </location>
</feature>
<keyword evidence="1" id="KW-0812">Transmembrane</keyword>
<gene>
    <name evidence="2" type="ORF">C439_19173</name>
    <name evidence="3" type="ORF">E6P09_15230</name>
</gene>
<dbReference type="Proteomes" id="UP000299011">
    <property type="component" value="Plasmid pHME505"/>
</dbReference>
<dbReference type="RefSeq" id="WP_004061053.1">
    <property type="nucleotide sequence ID" value="NC_017944.1"/>
</dbReference>
<organism evidence="2 4">
    <name type="scientific">Haloferax mediterranei (strain ATCC 33500 / DSM 1411 / JCM 8866 / NBRC 14739 / NCIMB 2177 / R-4)</name>
    <name type="common">Halobacterium mediterranei</name>
    <dbReference type="NCBI Taxonomy" id="523841"/>
    <lineage>
        <taxon>Archaea</taxon>
        <taxon>Methanobacteriati</taxon>
        <taxon>Methanobacteriota</taxon>
        <taxon>Stenosarchaea group</taxon>
        <taxon>Halobacteria</taxon>
        <taxon>Halobacteriales</taxon>
        <taxon>Haloferacaceae</taxon>
        <taxon>Haloferax</taxon>
    </lineage>
</organism>
<accession>M0IL49</accession>
<protein>
    <submittedName>
        <fullName evidence="2">Uncharacterized protein</fullName>
    </submittedName>
</protein>
<dbReference type="Proteomes" id="UP000011603">
    <property type="component" value="Unassembled WGS sequence"/>
</dbReference>
<evidence type="ECO:0000313" key="2">
    <source>
        <dbReference type="EMBL" id="ELZ97475.1"/>
    </source>
</evidence>
<feature type="transmembrane region" description="Helical" evidence="1">
    <location>
        <begin position="44"/>
        <end position="67"/>
    </location>
</feature>
<dbReference type="EMBL" id="AOLO01000015">
    <property type="protein sequence ID" value="ELZ97475.1"/>
    <property type="molecule type" value="Genomic_DNA"/>
</dbReference>
<keyword evidence="4" id="KW-1185">Reference proteome</keyword>
<keyword evidence="1" id="KW-1133">Transmembrane helix</keyword>
<dbReference type="GeneID" id="40157797"/>